<dbReference type="Proteomes" id="UP001161160">
    <property type="component" value="Unassembled WGS sequence"/>
</dbReference>
<gene>
    <name evidence="1" type="ORF">M2127_002375</name>
</gene>
<evidence type="ECO:0000313" key="2">
    <source>
        <dbReference type="Proteomes" id="UP001161160"/>
    </source>
</evidence>
<accession>A0AA43S668</accession>
<keyword evidence="2" id="KW-1185">Reference proteome</keyword>
<comment type="caution">
    <text evidence="1">The sequence shown here is derived from an EMBL/GenBank/DDBJ whole genome shotgun (WGS) entry which is preliminary data.</text>
</comment>
<sequence>MDSTTKCNFEQLVKEAKDVLVSKASRPASQSSHDLSTP</sequence>
<dbReference type="AlphaFoldDB" id="A0AA43S668"/>
<evidence type="ECO:0000313" key="1">
    <source>
        <dbReference type="EMBL" id="MDH6505045.1"/>
    </source>
</evidence>
<reference evidence="1" key="1">
    <citation type="submission" date="2023-04" db="EMBL/GenBank/DDBJ databases">
        <title>Genome Encyclopedia of Bacteria and Archaea VI: Functional Genomics of Type Strains.</title>
        <authorList>
            <person name="Whitman W."/>
        </authorList>
    </citation>
    <scope>NUCLEOTIDE SEQUENCE</scope>
    <source>
        <strain evidence="1">Enz.4-51</strain>
    </source>
</reference>
<organism evidence="1 2">
    <name type="scientific">Polynucleobacter sphagniphilus</name>
    <dbReference type="NCBI Taxonomy" id="1743169"/>
    <lineage>
        <taxon>Bacteria</taxon>
        <taxon>Pseudomonadati</taxon>
        <taxon>Pseudomonadota</taxon>
        <taxon>Betaproteobacteria</taxon>
        <taxon>Burkholderiales</taxon>
        <taxon>Burkholderiaceae</taxon>
        <taxon>Polynucleobacter</taxon>
    </lineage>
</organism>
<protein>
    <submittedName>
        <fullName evidence="1">Uncharacterized protein</fullName>
    </submittedName>
</protein>
<proteinExistence type="predicted"/>
<dbReference type="EMBL" id="JARXYA010000040">
    <property type="protein sequence ID" value="MDH6505045.1"/>
    <property type="molecule type" value="Genomic_DNA"/>
</dbReference>
<name>A0AA43S668_9BURK</name>